<feature type="domain" description="PhoH-like protein" evidence="7">
    <location>
        <begin position="124"/>
        <end position="327"/>
    </location>
</feature>
<dbReference type="FunFam" id="3.40.50.300:FF:000013">
    <property type="entry name" value="PhoH family ATPase"/>
    <property type="match status" value="1"/>
</dbReference>
<dbReference type="Proteomes" id="UP000700248">
    <property type="component" value="Unassembled WGS sequence"/>
</dbReference>
<evidence type="ECO:0000256" key="6">
    <source>
        <dbReference type="ARBA" id="ARBA00039970"/>
    </source>
</evidence>
<dbReference type="STRING" id="643674.PAEH1_11130"/>
<evidence type="ECO:0000256" key="5">
    <source>
        <dbReference type="ARBA" id="ARBA00022840"/>
    </source>
</evidence>
<dbReference type="InterPro" id="IPR003714">
    <property type="entry name" value="PhoH"/>
</dbReference>
<gene>
    <name evidence="10" type="ORF">GGR41_001013</name>
    <name evidence="9" type="ORF">K8U84_10840</name>
    <name evidence="8" type="ORF">PAEH1_11130</name>
</gene>
<comment type="similarity">
    <text evidence="2">Belongs to the PhoH family.</text>
</comment>
<dbReference type="SUPFAM" id="SSF52540">
    <property type="entry name" value="P-loop containing nucleoside triphosphate hydrolases"/>
    <property type="match status" value="1"/>
</dbReference>
<dbReference type="PANTHER" id="PTHR30473">
    <property type="entry name" value="PROTEIN PHOH"/>
    <property type="match status" value="1"/>
</dbReference>
<evidence type="ECO:0000313" key="12">
    <source>
        <dbReference type="Proteomes" id="UP000783934"/>
    </source>
</evidence>
<organism evidence="8 11">
    <name type="scientific">Paenalcaligenes hominis</name>
    <dbReference type="NCBI Taxonomy" id="643674"/>
    <lineage>
        <taxon>Bacteria</taxon>
        <taxon>Pseudomonadati</taxon>
        <taxon>Pseudomonadota</taxon>
        <taxon>Betaproteobacteria</taxon>
        <taxon>Burkholderiales</taxon>
        <taxon>Alcaligenaceae</taxon>
        <taxon>Paenalcaligenes</taxon>
    </lineage>
</organism>
<dbReference type="EMBL" id="DYTQ01000112">
    <property type="protein sequence ID" value="HJH25038.1"/>
    <property type="molecule type" value="Genomic_DNA"/>
</dbReference>
<name>A0A1U9K1Q0_9BURK</name>
<reference evidence="9" key="3">
    <citation type="journal article" date="2021" name="PeerJ">
        <title>Extensive microbial diversity within the chicken gut microbiome revealed by metagenomics and culture.</title>
        <authorList>
            <person name="Gilroy R."/>
            <person name="Ravi A."/>
            <person name="Getino M."/>
            <person name="Pursley I."/>
            <person name="Horton D.L."/>
            <person name="Alikhan N.F."/>
            <person name="Baker D."/>
            <person name="Gharbi K."/>
            <person name="Hall N."/>
            <person name="Watson M."/>
            <person name="Adriaenssens E.M."/>
            <person name="Foster-Nyarko E."/>
            <person name="Jarju S."/>
            <person name="Secka A."/>
            <person name="Antonio M."/>
            <person name="Oren A."/>
            <person name="Chaudhuri R.R."/>
            <person name="La Ragione R."/>
            <person name="Hildebrand F."/>
            <person name="Pallen M.J."/>
        </authorList>
    </citation>
    <scope>NUCLEOTIDE SEQUENCE</scope>
    <source>
        <strain evidence="9">CHK175-13533</strain>
    </source>
</reference>
<dbReference type="KEGG" id="phn:PAEH1_11130"/>
<dbReference type="PANTHER" id="PTHR30473:SF1">
    <property type="entry name" value="PHOH-LIKE PROTEIN"/>
    <property type="match status" value="1"/>
</dbReference>
<keyword evidence="4" id="KW-0547">Nucleotide-binding</keyword>
<dbReference type="InterPro" id="IPR051451">
    <property type="entry name" value="PhoH2-like"/>
</dbReference>
<reference evidence="10 12" key="2">
    <citation type="submission" date="2020-03" db="EMBL/GenBank/DDBJ databases">
        <title>Genomic Encyclopedia of Type Strains, Phase IV (KMG-IV): sequencing the most valuable type-strain genomes for metagenomic binning, comparative biology and taxonomic classification.</title>
        <authorList>
            <person name="Goeker M."/>
        </authorList>
    </citation>
    <scope>NUCLEOTIDE SEQUENCE [LARGE SCALE GENOMIC DNA]</scope>
    <source>
        <strain evidence="10 12">DSM 26613</strain>
    </source>
</reference>
<dbReference type="Proteomes" id="UP000189369">
    <property type="component" value="Chromosome"/>
</dbReference>
<evidence type="ECO:0000313" key="11">
    <source>
        <dbReference type="Proteomes" id="UP000189369"/>
    </source>
</evidence>
<dbReference type="Pfam" id="PF02562">
    <property type="entry name" value="PhoH"/>
    <property type="match status" value="1"/>
</dbReference>
<dbReference type="InterPro" id="IPR027417">
    <property type="entry name" value="P-loop_NTPase"/>
</dbReference>
<dbReference type="RefSeq" id="WP_077734583.1">
    <property type="nucleotide sequence ID" value="NZ_BMCQ01000001.1"/>
</dbReference>
<reference evidence="9" key="4">
    <citation type="submission" date="2021-09" db="EMBL/GenBank/DDBJ databases">
        <authorList>
            <person name="Gilroy R."/>
        </authorList>
    </citation>
    <scope>NUCLEOTIDE SEQUENCE</scope>
    <source>
        <strain evidence="9">CHK175-13533</strain>
    </source>
</reference>
<protein>
    <recommendedName>
        <fullName evidence="6">PhoH-like protein</fullName>
    </recommendedName>
</protein>
<evidence type="ECO:0000256" key="4">
    <source>
        <dbReference type="ARBA" id="ARBA00022741"/>
    </source>
</evidence>
<dbReference type="EMBL" id="JAATIZ010000002">
    <property type="protein sequence ID" value="NJB64784.1"/>
    <property type="molecule type" value="Genomic_DNA"/>
</dbReference>
<dbReference type="OrthoDB" id="9766527at2"/>
<evidence type="ECO:0000313" key="10">
    <source>
        <dbReference type="EMBL" id="NJB64784.1"/>
    </source>
</evidence>
<comment type="subcellular location">
    <subcellularLocation>
        <location evidence="1">Cytoplasm</location>
    </subcellularLocation>
</comment>
<evidence type="ECO:0000256" key="2">
    <source>
        <dbReference type="ARBA" id="ARBA00010393"/>
    </source>
</evidence>
<dbReference type="AlphaFoldDB" id="A0A1U9K1Q0"/>
<dbReference type="Proteomes" id="UP000783934">
    <property type="component" value="Unassembled WGS sequence"/>
</dbReference>
<keyword evidence="5" id="KW-0067">ATP-binding</keyword>
<sequence>MSNPKQTVHLEGDNTHLANFCGPLDENLRQIAVAYDVQLRRRGEHVILEGAKAELAADAIRWFHDRAVHKSLSLDDIQLGLVELRAKEKPMDADPIRDFSEEYIPVAPVLNEGELNLRTRRRDLRPRTPRQRDYLGQILNHDITFGIGPAGTGKTFLAVACAIDALEREAVERIVLTRPAVEAGERLGFLPGDLNQKVDPYLRPLYDALYDLMGFEKVQRLFEKQVIEIAPLAYMRGRTLNHSFIILDEAQNTTPSQMKMFLTRTGFGSKAVITGDPSQIDLPKGQSSGLMHAVSILKGVKGIALCQLSSKDVVRHPLVGRIVDAYESHGQ</sequence>
<evidence type="ECO:0000259" key="7">
    <source>
        <dbReference type="Pfam" id="PF02562"/>
    </source>
</evidence>
<dbReference type="GO" id="GO:0005829">
    <property type="term" value="C:cytosol"/>
    <property type="evidence" value="ECO:0007669"/>
    <property type="project" value="TreeGrafter"/>
</dbReference>
<proteinExistence type="inferred from homology"/>
<dbReference type="EMBL" id="CP019697">
    <property type="protein sequence ID" value="AQS51956.1"/>
    <property type="molecule type" value="Genomic_DNA"/>
</dbReference>
<reference evidence="8 11" key="1">
    <citation type="submission" date="2017-01" db="EMBL/GenBank/DDBJ databases">
        <title>Complete Genome Sequence of Paenalcaligenes hominis, Isolated from a paraplegic Patient with neurogenic bladder.</title>
        <authorList>
            <person name="Mukhopadhyay R."/>
            <person name="Joaquin J."/>
            <person name="Hogue R."/>
            <person name="Kilaru A."/>
            <person name="Jospin G."/>
            <person name="Mars K."/>
            <person name="Eisen J.A."/>
            <person name="Chaturvedi V."/>
        </authorList>
    </citation>
    <scope>NUCLEOTIDE SEQUENCE [LARGE SCALE GENOMIC DNA]</scope>
    <source>
        <strain evidence="8 11">15S00501</strain>
    </source>
</reference>
<keyword evidence="12" id="KW-1185">Reference proteome</keyword>
<evidence type="ECO:0000256" key="3">
    <source>
        <dbReference type="ARBA" id="ARBA00022490"/>
    </source>
</evidence>
<keyword evidence="3" id="KW-0963">Cytoplasm</keyword>
<evidence type="ECO:0000256" key="1">
    <source>
        <dbReference type="ARBA" id="ARBA00004496"/>
    </source>
</evidence>
<accession>A0A1U9K1Q0</accession>
<dbReference type="Gene3D" id="3.40.50.300">
    <property type="entry name" value="P-loop containing nucleotide triphosphate hydrolases"/>
    <property type="match status" value="1"/>
</dbReference>
<evidence type="ECO:0000313" key="9">
    <source>
        <dbReference type="EMBL" id="HJH25038.1"/>
    </source>
</evidence>
<dbReference type="GO" id="GO:0005524">
    <property type="term" value="F:ATP binding"/>
    <property type="evidence" value="ECO:0007669"/>
    <property type="project" value="UniProtKB-KW"/>
</dbReference>
<evidence type="ECO:0000313" key="8">
    <source>
        <dbReference type="EMBL" id="AQS51956.1"/>
    </source>
</evidence>